<evidence type="ECO:0000313" key="3">
    <source>
        <dbReference type="Proteomes" id="UP000811246"/>
    </source>
</evidence>
<dbReference type="PANTHER" id="PTHR31920">
    <property type="entry name" value="B3 DOMAIN-CONTAINING"/>
    <property type="match status" value="1"/>
</dbReference>
<dbReference type="PROSITE" id="PS50863">
    <property type="entry name" value="B3"/>
    <property type="match status" value="2"/>
</dbReference>
<reference evidence="2" key="1">
    <citation type="submission" date="2021-01" db="EMBL/GenBank/DDBJ databases">
        <authorList>
            <person name="Lovell J.T."/>
            <person name="Bentley N."/>
            <person name="Bhattarai G."/>
            <person name="Jenkins J.W."/>
            <person name="Sreedasyam A."/>
            <person name="Alarcon Y."/>
            <person name="Bock C."/>
            <person name="Boston L."/>
            <person name="Carlson J."/>
            <person name="Cervantes K."/>
            <person name="Clermont K."/>
            <person name="Krom N."/>
            <person name="Kubenka K."/>
            <person name="Mamidi S."/>
            <person name="Mattison C."/>
            <person name="Monteros M."/>
            <person name="Pisani C."/>
            <person name="Plott C."/>
            <person name="Rajasekar S."/>
            <person name="Rhein H.S."/>
            <person name="Rohla C."/>
            <person name="Song M."/>
            <person name="Hilaire R.S."/>
            <person name="Shu S."/>
            <person name="Wells L."/>
            <person name="Wang X."/>
            <person name="Webber J."/>
            <person name="Heerema R.J."/>
            <person name="Klein P."/>
            <person name="Conner P."/>
            <person name="Grauke L."/>
            <person name="Grimwood J."/>
            <person name="Schmutz J."/>
            <person name="Randall J.J."/>
        </authorList>
    </citation>
    <scope>NUCLEOTIDE SEQUENCE</scope>
    <source>
        <tissue evidence="2">Leaf</tissue>
    </source>
</reference>
<name>A0A922ESE5_CARIL</name>
<dbReference type="Pfam" id="PF02362">
    <property type="entry name" value="B3"/>
    <property type="match status" value="2"/>
</dbReference>
<dbReference type="Proteomes" id="UP000811246">
    <property type="component" value="Chromosome 6"/>
</dbReference>
<comment type="caution">
    <text evidence="2">The sequence shown here is derived from an EMBL/GenBank/DDBJ whole genome shotgun (WGS) entry which is preliminary data.</text>
</comment>
<feature type="domain" description="TF-B3" evidence="1">
    <location>
        <begin position="226"/>
        <end position="323"/>
    </location>
</feature>
<dbReference type="InterPro" id="IPR050655">
    <property type="entry name" value="Plant_B3_domain"/>
</dbReference>
<dbReference type="GO" id="GO:0003677">
    <property type="term" value="F:DNA binding"/>
    <property type="evidence" value="ECO:0007669"/>
    <property type="project" value="InterPro"/>
</dbReference>
<evidence type="ECO:0000313" key="2">
    <source>
        <dbReference type="EMBL" id="KAG6707231.1"/>
    </source>
</evidence>
<proteinExistence type="predicted"/>
<dbReference type="PANTHER" id="PTHR31920:SF147">
    <property type="entry name" value="TF-B3 DOMAIN-CONTAINING PROTEIN"/>
    <property type="match status" value="1"/>
</dbReference>
<dbReference type="SMART" id="SM01019">
    <property type="entry name" value="B3"/>
    <property type="match status" value="2"/>
</dbReference>
<organism evidence="2 3">
    <name type="scientific">Carya illinoinensis</name>
    <name type="common">Pecan</name>
    <dbReference type="NCBI Taxonomy" id="32201"/>
    <lineage>
        <taxon>Eukaryota</taxon>
        <taxon>Viridiplantae</taxon>
        <taxon>Streptophyta</taxon>
        <taxon>Embryophyta</taxon>
        <taxon>Tracheophyta</taxon>
        <taxon>Spermatophyta</taxon>
        <taxon>Magnoliopsida</taxon>
        <taxon>eudicotyledons</taxon>
        <taxon>Gunneridae</taxon>
        <taxon>Pentapetalae</taxon>
        <taxon>rosids</taxon>
        <taxon>fabids</taxon>
        <taxon>Fagales</taxon>
        <taxon>Juglandaceae</taxon>
        <taxon>Carya</taxon>
    </lineage>
</organism>
<dbReference type="InterPro" id="IPR003340">
    <property type="entry name" value="B3_DNA-bd"/>
</dbReference>
<gene>
    <name evidence="2" type="ORF">I3842_06G020400</name>
</gene>
<protein>
    <recommendedName>
        <fullName evidence="1">TF-B3 domain-containing protein</fullName>
    </recommendedName>
</protein>
<accession>A0A922ESE5</accession>
<sequence length="323" mass="37140">MEVKSRARRAGVVFDKDRQRPSSSRSRSCDRARPHFFKIILPHSMDDMKLGLPSKFVREFGDELSTVAVLTVPNGCSWKVGLEKAENKIWFHDGWEDFVHQHSIQKGYFLVFKYEGDSNFHVIIFDLTATEIMYPSNGDGKMTQNPKLENQVEIIEADSSEESGQRNLDKNEMSTELHDHELFTKQEEDREMGNFSDISSRRRMIRSRVKEKAKQAATMFKPTNPHFISILRQYNFTNAFVSLPRRFATKYLSGKRAIELEDCEGKQWHCVCRRTNGTNAPSRIGKGWNAFCKTHNLKIGDACVFELIKKNGVVLKVSILPVA</sequence>
<dbReference type="EMBL" id="CM031830">
    <property type="protein sequence ID" value="KAG6707231.1"/>
    <property type="molecule type" value="Genomic_DNA"/>
</dbReference>
<feature type="domain" description="TF-B3" evidence="1">
    <location>
        <begin position="35"/>
        <end position="128"/>
    </location>
</feature>
<dbReference type="CDD" id="cd10017">
    <property type="entry name" value="B3_DNA"/>
    <property type="match status" value="2"/>
</dbReference>
<evidence type="ECO:0000259" key="1">
    <source>
        <dbReference type="PROSITE" id="PS50863"/>
    </source>
</evidence>
<dbReference type="AlphaFoldDB" id="A0A922ESE5"/>